<organism evidence="1">
    <name type="scientific">viral metagenome</name>
    <dbReference type="NCBI Taxonomy" id="1070528"/>
    <lineage>
        <taxon>unclassified sequences</taxon>
        <taxon>metagenomes</taxon>
        <taxon>organismal metagenomes</taxon>
    </lineage>
</organism>
<dbReference type="EMBL" id="MN740556">
    <property type="protein sequence ID" value="QHU33223.1"/>
    <property type="molecule type" value="Genomic_DNA"/>
</dbReference>
<proteinExistence type="predicted"/>
<sequence length="177" mass="21293">MFGFDYYKFQQKITINKIHEELTFYEKSEYKDYPEIREYITYLRSRIGLDKQQINIPIITGDINGNEFEVKHMNIDEYNKDMDKISFERPWIKLKPFHKIMKIKEFVNSLTYSNKISNDKMKDNREYISSTLIEGLSNKKFRKGASIITYNENLMKIMEISCVSCNKKGLYEIDWND</sequence>
<evidence type="ECO:0000313" key="1">
    <source>
        <dbReference type="EMBL" id="QHU33223.1"/>
    </source>
</evidence>
<protein>
    <submittedName>
        <fullName evidence="1">Uncharacterized protein</fullName>
    </submittedName>
</protein>
<reference evidence="1" key="1">
    <citation type="journal article" date="2020" name="Nature">
        <title>Giant virus diversity and host interactions through global metagenomics.</title>
        <authorList>
            <person name="Schulz F."/>
            <person name="Roux S."/>
            <person name="Paez-Espino D."/>
            <person name="Jungbluth S."/>
            <person name="Walsh D.A."/>
            <person name="Denef V.J."/>
            <person name="McMahon K.D."/>
            <person name="Konstantinidis K.T."/>
            <person name="Eloe-Fadrosh E.A."/>
            <person name="Kyrpides N.C."/>
            <person name="Woyke T."/>
        </authorList>
    </citation>
    <scope>NUCLEOTIDE SEQUENCE</scope>
    <source>
        <strain evidence="1">GVMAG-S-1014582-52</strain>
    </source>
</reference>
<dbReference type="AlphaFoldDB" id="A0A6C0LS21"/>
<name>A0A6C0LS21_9ZZZZ</name>
<accession>A0A6C0LS21</accession>